<accession>A0ABT8ESN2</accession>
<evidence type="ECO:0000313" key="2">
    <source>
        <dbReference type="Proteomes" id="UP001168537"/>
    </source>
</evidence>
<dbReference type="EMBL" id="JAUHJR010000002">
    <property type="protein sequence ID" value="MDN4161153.1"/>
    <property type="molecule type" value="Genomic_DNA"/>
</dbReference>
<keyword evidence="2" id="KW-1185">Reference proteome</keyword>
<comment type="caution">
    <text evidence="1">The sequence shown here is derived from an EMBL/GenBank/DDBJ whole genome shotgun (WGS) entry which is preliminary data.</text>
</comment>
<evidence type="ECO:0000313" key="1">
    <source>
        <dbReference type="EMBL" id="MDN4161153.1"/>
    </source>
</evidence>
<dbReference type="Gene3D" id="3.30.530.20">
    <property type="match status" value="1"/>
</dbReference>
<dbReference type="Proteomes" id="UP001168537">
    <property type="component" value="Unassembled WGS sequence"/>
</dbReference>
<organism evidence="1 2">
    <name type="scientific">Nocardioides abyssi</name>
    <dbReference type="NCBI Taxonomy" id="3058370"/>
    <lineage>
        <taxon>Bacteria</taxon>
        <taxon>Bacillati</taxon>
        <taxon>Actinomycetota</taxon>
        <taxon>Actinomycetes</taxon>
        <taxon>Propionibacteriales</taxon>
        <taxon>Nocardioidaceae</taxon>
        <taxon>Nocardioides</taxon>
    </lineage>
</organism>
<dbReference type="RefSeq" id="WP_300960064.1">
    <property type="nucleotide sequence ID" value="NZ_JAUHJR010000002.1"/>
</dbReference>
<dbReference type="CDD" id="cd07812">
    <property type="entry name" value="SRPBCC"/>
    <property type="match status" value="1"/>
</dbReference>
<name>A0ABT8ESN2_9ACTN</name>
<sequence>MASAVTAQDLEATVEVAAPPATVWSLVADPTRAREWSPQVLRTFVRGRPVQQGTTFLNLNHRGPLVWPTTAKVTSFDPHVRFAFRVNENRTTWSFTLAPTPDGGTRLTNRRETSEGISGVSLVMTRVALGGVDTFTDELRAGMAETLDKIKASAEALAAAR</sequence>
<dbReference type="InterPro" id="IPR023393">
    <property type="entry name" value="START-like_dom_sf"/>
</dbReference>
<reference evidence="1" key="1">
    <citation type="submission" date="2023-06" db="EMBL/GenBank/DDBJ databases">
        <title>Draft genome sequence of Nocardioides sp. SOB72.</title>
        <authorList>
            <person name="Zhang G."/>
        </authorList>
    </citation>
    <scope>NUCLEOTIDE SEQUENCE</scope>
    <source>
        <strain evidence="1">SOB72</strain>
    </source>
</reference>
<dbReference type="SUPFAM" id="SSF55961">
    <property type="entry name" value="Bet v1-like"/>
    <property type="match status" value="1"/>
</dbReference>
<dbReference type="InterPro" id="IPR019587">
    <property type="entry name" value="Polyketide_cyclase/dehydratase"/>
</dbReference>
<proteinExistence type="predicted"/>
<dbReference type="Pfam" id="PF10604">
    <property type="entry name" value="Polyketide_cyc2"/>
    <property type="match status" value="1"/>
</dbReference>
<protein>
    <submittedName>
        <fullName evidence="1">SRPBCC family protein</fullName>
    </submittedName>
</protein>
<gene>
    <name evidence="1" type="ORF">QWY29_07260</name>
</gene>